<gene>
    <name evidence="1" type="ORF">ACFSYJ_43295</name>
</gene>
<dbReference type="RefSeq" id="WP_345407019.1">
    <property type="nucleotide sequence ID" value="NZ_BAABHG010000021.1"/>
</dbReference>
<accession>A0ABW5GX35</accession>
<dbReference type="Proteomes" id="UP001597419">
    <property type="component" value="Unassembled WGS sequence"/>
</dbReference>
<proteinExistence type="predicted"/>
<reference evidence="2" key="1">
    <citation type="journal article" date="2019" name="Int. J. Syst. Evol. Microbiol.">
        <title>The Global Catalogue of Microorganisms (GCM) 10K type strain sequencing project: providing services to taxonomists for standard genome sequencing and annotation.</title>
        <authorList>
            <consortium name="The Broad Institute Genomics Platform"/>
            <consortium name="The Broad Institute Genome Sequencing Center for Infectious Disease"/>
            <person name="Wu L."/>
            <person name="Ma J."/>
        </authorList>
    </citation>
    <scope>NUCLEOTIDE SEQUENCE [LARGE SCALE GENOMIC DNA]</scope>
    <source>
        <strain evidence="2">CGMCC 4.7643</strain>
    </source>
</reference>
<sequence>MTSTTNHHADRSRGRLARSAAAGRCIVCDTRDAHLGYACPECVNDVARLLHEIGGYWSLLPHLVEPLRGQTGRRNPGYGSNAPVRLAALDPATLPTPEDDVWSIPGTLGRIAEWIAEQRGGPVHLGEIGDHLRWCAERPGFEVLADAVHELHRRARQLARDRPQAALGRCLDVTCEGPVLEGGPGKPARCKDCGRPYVGLDLIRLGAAEDAA</sequence>
<evidence type="ECO:0000313" key="2">
    <source>
        <dbReference type="Proteomes" id="UP001597419"/>
    </source>
</evidence>
<name>A0ABW5GX35_9PSEU</name>
<keyword evidence="2" id="KW-1185">Reference proteome</keyword>
<comment type="caution">
    <text evidence="1">The sequence shown here is derived from an EMBL/GenBank/DDBJ whole genome shotgun (WGS) entry which is preliminary data.</text>
</comment>
<organism evidence="1 2">
    <name type="scientific">Amycolatopsis samaneae</name>
    <dbReference type="NCBI Taxonomy" id="664691"/>
    <lineage>
        <taxon>Bacteria</taxon>
        <taxon>Bacillati</taxon>
        <taxon>Actinomycetota</taxon>
        <taxon>Actinomycetes</taxon>
        <taxon>Pseudonocardiales</taxon>
        <taxon>Pseudonocardiaceae</taxon>
        <taxon>Amycolatopsis</taxon>
    </lineage>
</organism>
<protein>
    <submittedName>
        <fullName evidence="1">Uncharacterized protein</fullName>
    </submittedName>
</protein>
<dbReference type="EMBL" id="JBHUKU010000033">
    <property type="protein sequence ID" value="MFD2465507.1"/>
    <property type="molecule type" value="Genomic_DNA"/>
</dbReference>
<evidence type="ECO:0000313" key="1">
    <source>
        <dbReference type="EMBL" id="MFD2465507.1"/>
    </source>
</evidence>